<reference evidence="3 4" key="2">
    <citation type="submission" date="2020-06" db="EMBL/GenBank/DDBJ databases">
        <title>Antribacter stalactiti gen. nov., sp. nov., a new member of the family Nacardiaceae isolated from a cave.</title>
        <authorList>
            <person name="Kim I.S."/>
        </authorList>
    </citation>
    <scope>NUCLEOTIDE SEQUENCE [LARGE SCALE GENOMIC DNA]</scope>
    <source>
        <strain evidence="3 4">YC2-7</strain>
    </source>
</reference>
<keyword evidence="2" id="KW-0472">Membrane</keyword>
<evidence type="ECO:0000313" key="3">
    <source>
        <dbReference type="EMBL" id="NMN93824.1"/>
    </source>
</evidence>
<evidence type="ECO:0008006" key="5">
    <source>
        <dbReference type="Google" id="ProtNLM"/>
    </source>
</evidence>
<comment type="caution">
    <text evidence="3">The sequence shown here is derived from an EMBL/GenBank/DDBJ whole genome shotgun (WGS) entry which is preliminary data.</text>
</comment>
<comment type="subcellular location">
    <subcellularLocation>
        <location evidence="1">Membrane</location>
    </subcellularLocation>
</comment>
<gene>
    <name evidence="3" type="ORF">FGL95_02060</name>
</gene>
<sequence length="172" mass="18145">MKLPALADARRKLTKTNAASCLLVAIAVLFTVLSVALLKSHHTSEDQRAGDAAILSAARSGVTAMISVRDTSAADDVQKVLDQSTGIFKKDFEARSQAFIGIVQQAKVVTQGDVVAQGIESRGDGSATVLVTATSSVTNAAGANNESRSWRLRVTMSDDEGQYKMSNVEFVA</sequence>
<dbReference type="RefSeq" id="WP_169584512.1">
    <property type="nucleotide sequence ID" value="NZ_VCQU01000001.1"/>
</dbReference>
<evidence type="ECO:0000256" key="2">
    <source>
        <dbReference type="ARBA" id="ARBA00023136"/>
    </source>
</evidence>
<dbReference type="AlphaFoldDB" id="A0A848K958"/>
<dbReference type="PANTHER" id="PTHR37042">
    <property type="entry name" value="OUTER MEMBRANE PROTEIN RV1973"/>
    <property type="match status" value="1"/>
</dbReference>
<dbReference type="EMBL" id="VCQU01000001">
    <property type="protein sequence ID" value="NMN93824.1"/>
    <property type="molecule type" value="Genomic_DNA"/>
</dbReference>
<keyword evidence="4" id="KW-1185">Reference proteome</keyword>
<protein>
    <recommendedName>
        <fullName evidence="5">Mce-associated membrane protein</fullName>
    </recommendedName>
</protein>
<reference evidence="3 4" key="1">
    <citation type="submission" date="2019-05" db="EMBL/GenBank/DDBJ databases">
        <authorList>
            <person name="Lee S.D."/>
        </authorList>
    </citation>
    <scope>NUCLEOTIDE SEQUENCE [LARGE SCALE GENOMIC DNA]</scope>
    <source>
        <strain evidence="3 4">YC2-7</strain>
    </source>
</reference>
<dbReference type="PANTHER" id="PTHR37042:SF4">
    <property type="entry name" value="OUTER MEMBRANE PROTEIN RV1973"/>
    <property type="match status" value="1"/>
</dbReference>
<organism evidence="3 4">
    <name type="scientific">Antrihabitans stalactiti</name>
    <dbReference type="NCBI Taxonomy" id="2584121"/>
    <lineage>
        <taxon>Bacteria</taxon>
        <taxon>Bacillati</taxon>
        <taxon>Actinomycetota</taxon>
        <taxon>Actinomycetes</taxon>
        <taxon>Mycobacteriales</taxon>
        <taxon>Nocardiaceae</taxon>
        <taxon>Antrihabitans</taxon>
    </lineage>
</organism>
<proteinExistence type="predicted"/>
<name>A0A848K958_9NOCA</name>
<accession>A0A848K958</accession>
<evidence type="ECO:0000313" key="4">
    <source>
        <dbReference type="Proteomes" id="UP000535543"/>
    </source>
</evidence>
<evidence type="ECO:0000256" key="1">
    <source>
        <dbReference type="ARBA" id="ARBA00004370"/>
    </source>
</evidence>
<dbReference type="GO" id="GO:0016020">
    <property type="term" value="C:membrane"/>
    <property type="evidence" value="ECO:0007669"/>
    <property type="project" value="UniProtKB-SubCell"/>
</dbReference>
<dbReference type="Proteomes" id="UP000535543">
    <property type="component" value="Unassembled WGS sequence"/>
</dbReference>